<evidence type="ECO:0000313" key="7">
    <source>
        <dbReference type="Proteomes" id="UP000005239"/>
    </source>
</evidence>
<dbReference type="GO" id="GO:0060320">
    <property type="term" value="P:rejection of self pollen"/>
    <property type="evidence" value="ECO:0007669"/>
    <property type="project" value="UniProtKB-KW"/>
</dbReference>
<sequence length="154" mass="17468">MFIPLVYVYIHITKMKFLLLFLGLVLLCDGVSTKKKSARLTEVRVVNECPLNIKLRCQSVLTDGKDRFVGPGQASQLIFHDFLLGNRHFWCDVYALNQFDETFDIYGGGKGMKGNLTWLIRPDGSRLQNMATRTGDLPTVANQTHLDIDLCIFL</sequence>
<reference evidence="6" key="2">
    <citation type="submission" date="2022-06" db="UniProtKB">
        <authorList>
            <consortium name="EnsemblMetazoa"/>
        </authorList>
    </citation>
    <scope>IDENTIFICATION</scope>
    <source>
        <strain evidence="6">PS312</strain>
    </source>
</reference>
<proteinExistence type="inferred from homology"/>
<gene>
    <name evidence="6" type="primary">WBGene00277248</name>
</gene>
<dbReference type="GO" id="GO:0005576">
    <property type="term" value="C:extracellular region"/>
    <property type="evidence" value="ECO:0007669"/>
    <property type="project" value="UniProtKB-SubCell"/>
</dbReference>
<keyword evidence="5" id="KW-0732">Signal</keyword>
<dbReference type="OrthoDB" id="5777228at2759"/>
<evidence type="ECO:0000313" key="6">
    <source>
        <dbReference type="EnsemblMetazoa" id="PPA38879.1"/>
    </source>
</evidence>
<accession>A0A2A6CZ92</accession>
<evidence type="ECO:0000256" key="3">
    <source>
        <dbReference type="ARBA" id="ARBA00022471"/>
    </source>
</evidence>
<dbReference type="EnsemblMetazoa" id="PPA38879.1">
    <property type="protein sequence ID" value="PPA38879.1"/>
    <property type="gene ID" value="WBGene00277248"/>
</dbReference>
<evidence type="ECO:0000256" key="5">
    <source>
        <dbReference type="ARBA" id="ARBA00022729"/>
    </source>
</evidence>
<keyword evidence="7" id="KW-1185">Reference proteome</keyword>
<dbReference type="Proteomes" id="UP000005239">
    <property type="component" value="Unassembled WGS sequence"/>
</dbReference>
<evidence type="ECO:0000256" key="2">
    <source>
        <dbReference type="ARBA" id="ARBA00005581"/>
    </source>
</evidence>
<comment type="subcellular location">
    <subcellularLocation>
        <location evidence="1">Secreted</location>
    </subcellularLocation>
</comment>
<evidence type="ECO:0000256" key="1">
    <source>
        <dbReference type="ARBA" id="ARBA00004613"/>
    </source>
</evidence>
<keyword evidence="3" id="KW-0713">Self-incompatibility</keyword>
<keyword evidence="4" id="KW-0964">Secreted</keyword>
<reference evidence="7" key="1">
    <citation type="journal article" date="2008" name="Nat. Genet.">
        <title>The Pristionchus pacificus genome provides a unique perspective on nematode lifestyle and parasitism.</title>
        <authorList>
            <person name="Dieterich C."/>
            <person name="Clifton S.W."/>
            <person name="Schuster L.N."/>
            <person name="Chinwalla A."/>
            <person name="Delehaunty K."/>
            <person name="Dinkelacker I."/>
            <person name="Fulton L."/>
            <person name="Fulton R."/>
            <person name="Godfrey J."/>
            <person name="Minx P."/>
            <person name="Mitreva M."/>
            <person name="Roeseler W."/>
            <person name="Tian H."/>
            <person name="Witte H."/>
            <person name="Yang S.P."/>
            <person name="Wilson R.K."/>
            <person name="Sommer R.J."/>
        </authorList>
    </citation>
    <scope>NUCLEOTIDE SEQUENCE [LARGE SCALE GENOMIC DNA]</scope>
    <source>
        <strain evidence="7">PS312</strain>
    </source>
</reference>
<evidence type="ECO:0000256" key="4">
    <source>
        <dbReference type="ARBA" id="ARBA00022525"/>
    </source>
</evidence>
<dbReference type="Pfam" id="PF05938">
    <property type="entry name" value="Self-incomp_S1"/>
    <property type="match status" value="1"/>
</dbReference>
<name>A0A2A6CZ92_PRIPA</name>
<dbReference type="InterPro" id="IPR010264">
    <property type="entry name" value="Self-incomp_S1"/>
</dbReference>
<comment type="similarity">
    <text evidence="2">Belongs to the plant self-incompatibility (S1) protein family.</text>
</comment>
<dbReference type="AlphaFoldDB" id="A0A2A6CZ92"/>
<protein>
    <submittedName>
        <fullName evidence="6">Uncharacterized protein</fullName>
    </submittedName>
</protein>
<accession>A0A8R1YUN3</accession>
<organism evidence="6 7">
    <name type="scientific">Pristionchus pacificus</name>
    <name type="common">Parasitic nematode worm</name>
    <dbReference type="NCBI Taxonomy" id="54126"/>
    <lineage>
        <taxon>Eukaryota</taxon>
        <taxon>Metazoa</taxon>
        <taxon>Ecdysozoa</taxon>
        <taxon>Nematoda</taxon>
        <taxon>Chromadorea</taxon>
        <taxon>Rhabditida</taxon>
        <taxon>Rhabditina</taxon>
        <taxon>Diplogasteromorpha</taxon>
        <taxon>Diplogasteroidea</taxon>
        <taxon>Neodiplogasteridae</taxon>
        <taxon>Pristionchus</taxon>
    </lineage>
</organism>